<dbReference type="RefSeq" id="WP_381838177.1">
    <property type="nucleotide sequence ID" value="NZ_JBHTCF010000020.1"/>
</dbReference>
<protein>
    <submittedName>
        <fullName evidence="5">Acyl carrier protein</fullName>
    </submittedName>
</protein>
<evidence type="ECO:0000259" key="4">
    <source>
        <dbReference type="PROSITE" id="PS50075"/>
    </source>
</evidence>
<gene>
    <name evidence="5" type="ORF">ACFQVC_34695</name>
</gene>
<evidence type="ECO:0000256" key="2">
    <source>
        <dbReference type="ARBA" id="ARBA00022553"/>
    </source>
</evidence>
<evidence type="ECO:0000313" key="5">
    <source>
        <dbReference type="EMBL" id="MFC7309346.1"/>
    </source>
</evidence>
<evidence type="ECO:0000256" key="3">
    <source>
        <dbReference type="SAM" id="MobiDB-lite"/>
    </source>
</evidence>
<keyword evidence="2" id="KW-0597">Phosphoprotein</keyword>
<dbReference type="SMART" id="SM00823">
    <property type="entry name" value="PKS_PP"/>
    <property type="match status" value="1"/>
</dbReference>
<evidence type="ECO:0000313" key="6">
    <source>
        <dbReference type="Proteomes" id="UP001596523"/>
    </source>
</evidence>
<dbReference type="Pfam" id="PF00550">
    <property type="entry name" value="PP-binding"/>
    <property type="match status" value="1"/>
</dbReference>
<dbReference type="EMBL" id="JBHTCF010000020">
    <property type="protein sequence ID" value="MFC7309346.1"/>
    <property type="molecule type" value="Genomic_DNA"/>
</dbReference>
<name>A0ABW2JVV3_9ACTN</name>
<feature type="domain" description="Carrier" evidence="4">
    <location>
        <begin position="66"/>
        <end position="141"/>
    </location>
</feature>
<dbReference type="SUPFAM" id="SSF47336">
    <property type="entry name" value="ACP-like"/>
    <property type="match status" value="1"/>
</dbReference>
<dbReference type="InterPro" id="IPR009081">
    <property type="entry name" value="PP-bd_ACP"/>
</dbReference>
<keyword evidence="1" id="KW-0596">Phosphopantetheine</keyword>
<keyword evidence="6" id="KW-1185">Reference proteome</keyword>
<accession>A0ABW2JVV3</accession>
<reference evidence="6" key="1">
    <citation type="journal article" date="2019" name="Int. J. Syst. Evol. Microbiol.">
        <title>The Global Catalogue of Microorganisms (GCM) 10K type strain sequencing project: providing services to taxonomists for standard genome sequencing and annotation.</title>
        <authorList>
            <consortium name="The Broad Institute Genomics Platform"/>
            <consortium name="The Broad Institute Genome Sequencing Center for Infectious Disease"/>
            <person name="Wu L."/>
            <person name="Ma J."/>
        </authorList>
    </citation>
    <scope>NUCLEOTIDE SEQUENCE [LARGE SCALE GENOMIC DNA]</scope>
    <source>
        <strain evidence="6">SYNS20</strain>
    </source>
</reference>
<evidence type="ECO:0000256" key="1">
    <source>
        <dbReference type="ARBA" id="ARBA00022450"/>
    </source>
</evidence>
<dbReference type="InterPro" id="IPR036736">
    <property type="entry name" value="ACP-like_sf"/>
</dbReference>
<proteinExistence type="predicted"/>
<dbReference type="InterPro" id="IPR020806">
    <property type="entry name" value="PKS_PP-bd"/>
</dbReference>
<dbReference type="Gene3D" id="1.10.1200.10">
    <property type="entry name" value="ACP-like"/>
    <property type="match status" value="1"/>
</dbReference>
<dbReference type="Proteomes" id="UP001596523">
    <property type="component" value="Unassembled WGS sequence"/>
</dbReference>
<comment type="caution">
    <text evidence="5">The sequence shown here is derived from an EMBL/GenBank/DDBJ whole genome shotgun (WGS) entry which is preliminary data.</text>
</comment>
<organism evidence="5 6">
    <name type="scientific">Streptomyces monticola</name>
    <dbReference type="NCBI Taxonomy" id="2666263"/>
    <lineage>
        <taxon>Bacteria</taxon>
        <taxon>Bacillati</taxon>
        <taxon>Actinomycetota</taxon>
        <taxon>Actinomycetes</taxon>
        <taxon>Kitasatosporales</taxon>
        <taxon>Streptomycetaceae</taxon>
        <taxon>Streptomyces</taxon>
    </lineage>
</organism>
<sequence>MDQAAEDWIIEASDDLDDLDGLGDFDDFGDFGDFDDLPPEWDPAAAESAPPSLSELAAAGLPERTDMIDAYVRHELARVLRVPPDEIDTAGCTMNSLGIGSINGLELQRRMEDVLRVDVNLQQLLRANSAAELIDCLAGQLGPEQSPHKNPSRGHGHASGETGAP</sequence>
<dbReference type="PROSITE" id="PS50075">
    <property type="entry name" value="CARRIER"/>
    <property type="match status" value="1"/>
</dbReference>
<feature type="region of interest" description="Disordered" evidence="3">
    <location>
        <begin position="142"/>
        <end position="165"/>
    </location>
</feature>